<feature type="domain" description="Methyltransferase" evidence="3">
    <location>
        <begin position="70"/>
        <end position="171"/>
    </location>
</feature>
<dbReference type="Proteomes" id="UP000782519">
    <property type="component" value="Unassembled WGS sequence"/>
</dbReference>
<keyword evidence="2" id="KW-0808">Transferase</keyword>
<gene>
    <name evidence="4" type="ORF">HZA66_01000</name>
</gene>
<evidence type="ECO:0000313" key="5">
    <source>
        <dbReference type="Proteomes" id="UP000782519"/>
    </source>
</evidence>
<evidence type="ECO:0000256" key="2">
    <source>
        <dbReference type="ARBA" id="ARBA00022679"/>
    </source>
</evidence>
<dbReference type="InterPro" id="IPR041698">
    <property type="entry name" value="Methyltransf_25"/>
</dbReference>
<organism evidence="4 5">
    <name type="scientific">Rhodopseudomonas palustris</name>
    <dbReference type="NCBI Taxonomy" id="1076"/>
    <lineage>
        <taxon>Bacteria</taxon>
        <taxon>Pseudomonadati</taxon>
        <taxon>Pseudomonadota</taxon>
        <taxon>Alphaproteobacteria</taxon>
        <taxon>Hyphomicrobiales</taxon>
        <taxon>Nitrobacteraceae</taxon>
        <taxon>Rhodopseudomonas</taxon>
    </lineage>
</organism>
<dbReference type="PANTHER" id="PTHR43861">
    <property type="entry name" value="TRANS-ACONITATE 2-METHYLTRANSFERASE-RELATED"/>
    <property type="match status" value="1"/>
</dbReference>
<dbReference type="SUPFAM" id="SSF53335">
    <property type="entry name" value="S-adenosyl-L-methionine-dependent methyltransferases"/>
    <property type="match status" value="1"/>
</dbReference>
<comment type="caution">
    <text evidence="4">The sequence shown here is derived from an EMBL/GenBank/DDBJ whole genome shotgun (WGS) entry which is preliminary data.</text>
</comment>
<dbReference type="InterPro" id="IPR029063">
    <property type="entry name" value="SAM-dependent_MTases_sf"/>
</dbReference>
<protein>
    <submittedName>
        <fullName evidence="4">Class I SAM-dependent methyltransferase</fullName>
    </submittedName>
</protein>
<accession>A0A933RTF8</accession>
<evidence type="ECO:0000259" key="3">
    <source>
        <dbReference type="Pfam" id="PF13649"/>
    </source>
</evidence>
<evidence type="ECO:0000313" key="4">
    <source>
        <dbReference type="EMBL" id="MBI5127993.1"/>
    </source>
</evidence>
<dbReference type="GO" id="GO:0008168">
    <property type="term" value="F:methyltransferase activity"/>
    <property type="evidence" value="ECO:0007669"/>
    <property type="project" value="UniProtKB-KW"/>
</dbReference>
<dbReference type="GO" id="GO:0032259">
    <property type="term" value="P:methylation"/>
    <property type="evidence" value="ECO:0007669"/>
    <property type="project" value="UniProtKB-KW"/>
</dbReference>
<proteinExistence type="predicted"/>
<dbReference type="AlphaFoldDB" id="A0A933RTF8"/>
<dbReference type="Pfam" id="PF13649">
    <property type="entry name" value="Methyltransf_25"/>
    <property type="match status" value="1"/>
</dbReference>
<dbReference type="CDD" id="cd02440">
    <property type="entry name" value="AdoMet_MTases"/>
    <property type="match status" value="1"/>
</dbReference>
<name>A0A933RTF8_RHOPL</name>
<reference evidence="4" key="1">
    <citation type="submission" date="2020-07" db="EMBL/GenBank/DDBJ databases">
        <title>Huge and variable diversity of episymbiotic CPR bacteria and DPANN archaea in groundwater ecosystems.</title>
        <authorList>
            <person name="He C.Y."/>
            <person name="Keren R."/>
            <person name="Whittaker M."/>
            <person name="Farag I.F."/>
            <person name="Doudna J."/>
            <person name="Cate J.H.D."/>
            <person name="Banfield J.F."/>
        </authorList>
    </citation>
    <scope>NUCLEOTIDE SEQUENCE</scope>
    <source>
        <strain evidence="4">NC_groundwater_1818_Pr3_B-0.1um_66_35</strain>
    </source>
</reference>
<evidence type="ECO:0000256" key="1">
    <source>
        <dbReference type="ARBA" id="ARBA00022603"/>
    </source>
</evidence>
<sequence length="246" mass="26938">MAEDSRSRALSVTMIRSEISADSSWPVDATSRMNRMYRYQRHIYDTTRRYYLLGRDELVAGLAPAAGDNVLEIGCGTGRNLIAAASRYPNARFFGLDVSTEMLTSAISGIARAGLSGSAKVAHGDATNFTAKAVFGQPIAFDRVMISYSLSMIPDWTAVIERAIASLKPGGQLHIVDFGDQSGLPPFARNALRRWLALFDVTPRDELEATLMQIAVRTGAGLKFDRPYRGYAQSAVLTLPSRRRSP</sequence>
<dbReference type="Gene3D" id="3.40.50.150">
    <property type="entry name" value="Vaccinia Virus protein VP39"/>
    <property type="match status" value="1"/>
</dbReference>
<dbReference type="EMBL" id="JACRJB010000004">
    <property type="protein sequence ID" value="MBI5127993.1"/>
    <property type="molecule type" value="Genomic_DNA"/>
</dbReference>
<keyword evidence="1 4" id="KW-0489">Methyltransferase</keyword>
<dbReference type="PANTHER" id="PTHR43861:SF1">
    <property type="entry name" value="TRANS-ACONITATE 2-METHYLTRANSFERASE"/>
    <property type="match status" value="1"/>
</dbReference>